<evidence type="ECO:0000259" key="7">
    <source>
        <dbReference type="PROSITE" id="PS00623"/>
    </source>
</evidence>
<dbReference type="PROSITE" id="PS00624">
    <property type="entry name" value="GMC_OXRED_2"/>
    <property type="match status" value="1"/>
</dbReference>
<keyword evidence="9" id="KW-0560">Oxidoreductase</keyword>
<comment type="cofactor">
    <cofactor evidence="1 5">
        <name>FAD</name>
        <dbReference type="ChEBI" id="CHEBI:57692"/>
    </cofactor>
</comment>
<dbReference type="SUPFAM" id="SSF54373">
    <property type="entry name" value="FAD-linked reductases, C-terminal domain"/>
    <property type="match status" value="1"/>
</dbReference>
<dbReference type="PIRSF" id="PIRSF000137">
    <property type="entry name" value="Alcohol_oxidase"/>
    <property type="match status" value="1"/>
</dbReference>
<dbReference type="SUPFAM" id="SSF51905">
    <property type="entry name" value="FAD/NAD(P)-binding domain"/>
    <property type="match status" value="1"/>
</dbReference>
<evidence type="ECO:0000256" key="1">
    <source>
        <dbReference type="ARBA" id="ARBA00001974"/>
    </source>
</evidence>
<dbReference type="PANTHER" id="PTHR11552">
    <property type="entry name" value="GLUCOSE-METHANOL-CHOLINE GMC OXIDOREDUCTASE"/>
    <property type="match status" value="1"/>
</dbReference>
<evidence type="ECO:0000256" key="5">
    <source>
        <dbReference type="PIRSR" id="PIRSR000137-2"/>
    </source>
</evidence>
<feature type="binding site" evidence="5">
    <location>
        <position position="84"/>
    </location>
    <ligand>
        <name>FAD</name>
        <dbReference type="ChEBI" id="CHEBI:57692"/>
    </ligand>
</feature>
<reference evidence="9" key="1">
    <citation type="submission" date="2019-09" db="EMBL/GenBank/DDBJ databases">
        <title>Characterisation of the sponge microbiome using genome-centric metagenomics.</title>
        <authorList>
            <person name="Engelberts J.P."/>
            <person name="Robbins S.J."/>
            <person name="De Goeij J.M."/>
            <person name="Aranda M."/>
            <person name="Bell S.C."/>
            <person name="Webster N.S."/>
        </authorList>
    </citation>
    <scope>NUCLEOTIDE SEQUENCE</scope>
    <source>
        <strain evidence="9">SB0664_bin_43</strain>
    </source>
</reference>
<dbReference type="PROSITE" id="PS00623">
    <property type="entry name" value="GMC_OXRED_1"/>
    <property type="match status" value="1"/>
</dbReference>
<dbReference type="Gene3D" id="3.30.560.10">
    <property type="entry name" value="Glucose Oxidase, domain 3"/>
    <property type="match status" value="1"/>
</dbReference>
<dbReference type="GO" id="GO:0019285">
    <property type="term" value="P:glycine betaine biosynthetic process from choline"/>
    <property type="evidence" value="ECO:0007669"/>
    <property type="project" value="TreeGrafter"/>
</dbReference>
<dbReference type="Pfam" id="PF05199">
    <property type="entry name" value="GMC_oxred_C"/>
    <property type="match status" value="1"/>
</dbReference>
<dbReference type="InterPro" id="IPR007867">
    <property type="entry name" value="GMC_OxRtase_C"/>
</dbReference>
<evidence type="ECO:0000256" key="6">
    <source>
        <dbReference type="RuleBase" id="RU003968"/>
    </source>
</evidence>
<feature type="binding site" evidence="5">
    <location>
        <position position="217"/>
    </location>
    <ligand>
        <name>FAD</name>
        <dbReference type="ChEBI" id="CHEBI:57692"/>
    </ligand>
</feature>
<dbReference type="Gene3D" id="3.50.50.60">
    <property type="entry name" value="FAD/NAD(P)-binding domain"/>
    <property type="match status" value="1"/>
</dbReference>
<comment type="similarity">
    <text evidence="2 6">Belongs to the GMC oxidoreductase family.</text>
</comment>
<dbReference type="EC" id="1.1.99.1" evidence="9"/>
<organism evidence="9">
    <name type="scientific">Boseongicola sp. SB0664_bin_43</name>
    <dbReference type="NCBI Taxonomy" id="2604844"/>
    <lineage>
        <taxon>Bacteria</taxon>
        <taxon>Pseudomonadati</taxon>
        <taxon>Pseudomonadota</taxon>
        <taxon>Alphaproteobacteria</taxon>
        <taxon>Rhodobacterales</taxon>
        <taxon>Paracoccaceae</taxon>
        <taxon>Boseongicola</taxon>
    </lineage>
</organism>
<dbReference type="InterPro" id="IPR012132">
    <property type="entry name" value="GMC_OxRdtase"/>
</dbReference>
<keyword evidence="3 6" id="KW-0285">Flavoprotein</keyword>
<dbReference type="AlphaFoldDB" id="A0A6B0Y5X6"/>
<evidence type="ECO:0000256" key="4">
    <source>
        <dbReference type="ARBA" id="ARBA00022827"/>
    </source>
</evidence>
<keyword evidence="4 5" id="KW-0274">FAD</keyword>
<dbReference type="PANTHER" id="PTHR11552:SF147">
    <property type="entry name" value="CHOLINE DEHYDROGENASE, MITOCHONDRIAL"/>
    <property type="match status" value="1"/>
</dbReference>
<sequence length="548" mass="60063">MQTEFDYIVVGAGSAGAIVAARLAENDSASVLLLEAGPKDRSPLLHVPAAMRHAYNAPKYNWSYETEPEPFLNGRTLVQPRGRVLGGSSSINGLLYLRGHPLDYDGWAEAGAKGWSYAEVLPYFQRLETRVDGNPEYQGRKGRIGVSTMGGDHPLTRAFLAAGREAGYLATDDVNGAQQDGFGLLPKNVANGRRSSTARCYLRNPPANLDIQANCHVRTLVIESRAARGIRFVRSGQEVVARARREVILAAGAFNSPLILMQSGIGRAAQLRKHRIEVIHDLPGVGENLMDHPLTSLQVRCTKPVTLYRYLNPFSQARGVAEWALTRKGLLASNHFDAVCFIRTRAGVRFPNLQIALFQIAVAEGSSEFVREHAFQLQFTCQRPQSRGYVRLSSNDPFAAPRIRCNLLGHPEDVGEMAAGLRLSRELLAKPSLAAFTGEEIFPGADVQDDAEIEAWLRETCHSSYHPSGTCKMGVDPMAVVDPECRVHGIDRLRVVDSSVMPIIPSANLNCPTMMIGEKAADMIAGKPPLPPANLPYFTDPHWATRQR</sequence>
<feature type="domain" description="Glucose-methanol-choline oxidoreductase N-terminal" evidence="8">
    <location>
        <begin position="252"/>
        <end position="266"/>
    </location>
</feature>
<dbReference type="EMBL" id="VXRY01000437">
    <property type="protein sequence ID" value="MXY34546.1"/>
    <property type="molecule type" value="Genomic_DNA"/>
</dbReference>
<evidence type="ECO:0000313" key="9">
    <source>
        <dbReference type="EMBL" id="MXY34546.1"/>
    </source>
</evidence>
<dbReference type="Pfam" id="PF00732">
    <property type="entry name" value="GMC_oxred_N"/>
    <property type="match status" value="1"/>
</dbReference>
<accession>A0A6B0Y5X6</accession>
<evidence type="ECO:0000259" key="8">
    <source>
        <dbReference type="PROSITE" id="PS00624"/>
    </source>
</evidence>
<protein>
    <submittedName>
        <fullName evidence="9">Choline dehydrogenase</fullName>
        <ecNumber evidence="9">1.1.99.1</ecNumber>
    </submittedName>
</protein>
<dbReference type="NCBIfam" id="NF002550">
    <property type="entry name" value="PRK02106.1"/>
    <property type="match status" value="1"/>
</dbReference>
<evidence type="ECO:0000256" key="3">
    <source>
        <dbReference type="ARBA" id="ARBA00022630"/>
    </source>
</evidence>
<name>A0A6B0Y5X6_9RHOB</name>
<dbReference type="InterPro" id="IPR036188">
    <property type="entry name" value="FAD/NAD-bd_sf"/>
</dbReference>
<dbReference type="GO" id="GO:0008812">
    <property type="term" value="F:choline dehydrogenase activity"/>
    <property type="evidence" value="ECO:0007669"/>
    <property type="project" value="UniProtKB-EC"/>
</dbReference>
<dbReference type="GO" id="GO:0050660">
    <property type="term" value="F:flavin adenine dinucleotide binding"/>
    <property type="evidence" value="ECO:0007669"/>
    <property type="project" value="InterPro"/>
</dbReference>
<feature type="domain" description="Glucose-methanol-choline oxidoreductase N-terminal" evidence="7">
    <location>
        <begin position="82"/>
        <end position="105"/>
    </location>
</feature>
<gene>
    <name evidence="9" type="ORF">F4Y60_10770</name>
</gene>
<dbReference type="InterPro" id="IPR000172">
    <property type="entry name" value="GMC_OxRdtase_N"/>
</dbReference>
<comment type="caution">
    <text evidence="9">The sequence shown here is derived from an EMBL/GenBank/DDBJ whole genome shotgun (WGS) entry which is preliminary data.</text>
</comment>
<proteinExistence type="inferred from homology"/>
<dbReference type="GO" id="GO:0016020">
    <property type="term" value="C:membrane"/>
    <property type="evidence" value="ECO:0007669"/>
    <property type="project" value="TreeGrafter"/>
</dbReference>
<evidence type="ECO:0000256" key="2">
    <source>
        <dbReference type="ARBA" id="ARBA00010790"/>
    </source>
</evidence>